<feature type="signal peptide" evidence="1">
    <location>
        <begin position="1"/>
        <end position="19"/>
    </location>
</feature>
<evidence type="ECO:0000313" key="3">
    <source>
        <dbReference type="Proteomes" id="UP000199306"/>
    </source>
</evidence>
<dbReference type="AlphaFoldDB" id="A0A1I5NUV3"/>
<accession>A0A1I5NUV3</accession>
<feature type="chain" id="PRO_5011595816" evidence="1">
    <location>
        <begin position="20"/>
        <end position="179"/>
    </location>
</feature>
<dbReference type="Proteomes" id="UP000199306">
    <property type="component" value="Unassembled WGS sequence"/>
</dbReference>
<sequence length="179" mass="18438">MRAFYTLYFMIMLVGSVMAQTTASASISFNLPSVGLLDLEPNNSAITLAMQSPTEAGRALTVPSSNNTKWLNVTSSVAVGVTRKITAQISSGTLPAGLNLLLTVSAYSGSGSGTFGTAGSNLSLTTSAQNVVTGIGGAYTGNGANNGYNLTYSLQISNYGQLKHDASTSLTITYTLTDN</sequence>
<evidence type="ECO:0000313" key="2">
    <source>
        <dbReference type="EMBL" id="SFP25507.1"/>
    </source>
</evidence>
<evidence type="ECO:0000256" key="1">
    <source>
        <dbReference type="SAM" id="SignalP"/>
    </source>
</evidence>
<name>A0A1I5NUV3_9BACT</name>
<gene>
    <name evidence="2" type="ORF">SAMN04515674_102127</name>
</gene>
<keyword evidence="1" id="KW-0732">Signal</keyword>
<keyword evidence="3" id="KW-1185">Reference proteome</keyword>
<reference evidence="2 3" key="1">
    <citation type="submission" date="2016-10" db="EMBL/GenBank/DDBJ databases">
        <authorList>
            <person name="de Groot N.N."/>
        </authorList>
    </citation>
    <scope>NUCLEOTIDE SEQUENCE [LARGE SCALE GENOMIC DNA]</scope>
    <source>
        <strain evidence="3">E92,LMG 26720,CCM 7988</strain>
    </source>
</reference>
<proteinExistence type="predicted"/>
<protein>
    <submittedName>
        <fullName evidence="2">Uncharacterized protein</fullName>
    </submittedName>
</protein>
<organism evidence="2 3">
    <name type="scientific">Pseudarcicella hirudinis</name>
    <dbReference type="NCBI Taxonomy" id="1079859"/>
    <lineage>
        <taxon>Bacteria</taxon>
        <taxon>Pseudomonadati</taxon>
        <taxon>Bacteroidota</taxon>
        <taxon>Cytophagia</taxon>
        <taxon>Cytophagales</taxon>
        <taxon>Flectobacillaceae</taxon>
        <taxon>Pseudarcicella</taxon>
    </lineage>
</organism>
<dbReference type="STRING" id="1079859.SAMN04515674_102127"/>
<dbReference type="EMBL" id="FOXH01000002">
    <property type="protein sequence ID" value="SFP25507.1"/>
    <property type="molecule type" value="Genomic_DNA"/>
</dbReference>